<keyword evidence="3" id="KW-1185">Reference proteome</keyword>
<dbReference type="PROSITE" id="PS51257">
    <property type="entry name" value="PROKAR_LIPOPROTEIN"/>
    <property type="match status" value="1"/>
</dbReference>
<dbReference type="AlphaFoldDB" id="A0A151ZA95"/>
<sequence>MKSLKLLLIFSIISSCFLLFHITSGDSGDLVISRQGGPNNEYKSLQIELNSGYYINQNGKTGKMTMEDAKKLEDLVDSDEFKNMDPTTFHDSSNKPWKTTYKITVVSKKIGIVFDITANYPKSLDPFVTIFEKYSV</sequence>
<comment type="caution">
    <text evidence="2">The sequence shown here is derived from an EMBL/GenBank/DDBJ whole genome shotgun (WGS) entry which is preliminary data.</text>
</comment>
<dbReference type="Proteomes" id="UP000076078">
    <property type="component" value="Unassembled WGS sequence"/>
</dbReference>
<dbReference type="FunCoup" id="A0A151ZA95">
    <property type="interactions" value="738"/>
</dbReference>
<dbReference type="OMA" id="NQANHKG"/>
<dbReference type="OrthoDB" id="15547at2759"/>
<dbReference type="InParanoid" id="A0A151ZA95"/>
<reference evidence="2 3" key="1">
    <citation type="submission" date="2015-12" db="EMBL/GenBank/DDBJ databases">
        <title>Dictyostelia acquired genes for synthesis and detection of signals that induce cell-type specialization by lateral gene transfer from prokaryotes.</title>
        <authorList>
            <person name="Gloeckner G."/>
            <person name="Schaap P."/>
        </authorList>
    </citation>
    <scope>NUCLEOTIDE SEQUENCE [LARGE SCALE GENOMIC DNA]</scope>
    <source>
        <strain evidence="2 3">TK</strain>
    </source>
</reference>
<evidence type="ECO:0008006" key="4">
    <source>
        <dbReference type="Google" id="ProtNLM"/>
    </source>
</evidence>
<dbReference type="EMBL" id="LODT01000035">
    <property type="protein sequence ID" value="KYQ90871.1"/>
    <property type="molecule type" value="Genomic_DNA"/>
</dbReference>
<keyword evidence="1" id="KW-0732">Signal</keyword>
<evidence type="ECO:0000256" key="1">
    <source>
        <dbReference type="SAM" id="SignalP"/>
    </source>
</evidence>
<gene>
    <name evidence="2" type="ORF">DLAC_11694</name>
</gene>
<feature type="chain" id="PRO_5007593122" description="Lipoprotein" evidence="1">
    <location>
        <begin position="26"/>
        <end position="136"/>
    </location>
</feature>
<name>A0A151ZA95_TIELA</name>
<evidence type="ECO:0000313" key="3">
    <source>
        <dbReference type="Proteomes" id="UP000076078"/>
    </source>
</evidence>
<accession>A0A151ZA95</accession>
<organism evidence="2 3">
    <name type="scientific">Tieghemostelium lacteum</name>
    <name type="common">Slime mold</name>
    <name type="synonym">Dictyostelium lacteum</name>
    <dbReference type="NCBI Taxonomy" id="361077"/>
    <lineage>
        <taxon>Eukaryota</taxon>
        <taxon>Amoebozoa</taxon>
        <taxon>Evosea</taxon>
        <taxon>Eumycetozoa</taxon>
        <taxon>Dictyostelia</taxon>
        <taxon>Dictyosteliales</taxon>
        <taxon>Raperosteliaceae</taxon>
        <taxon>Tieghemostelium</taxon>
    </lineage>
</organism>
<evidence type="ECO:0000313" key="2">
    <source>
        <dbReference type="EMBL" id="KYQ90871.1"/>
    </source>
</evidence>
<feature type="signal peptide" evidence="1">
    <location>
        <begin position="1"/>
        <end position="25"/>
    </location>
</feature>
<proteinExistence type="predicted"/>
<protein>
    <recommendedName>
        <fullName evidence="4">Lipoprotein</fullName>
    </recommendedName>
</protein>